<feature type="compositionally biased region" description="Basic and acidic residues" evidence="1">
    <location>
        <begin position="629"/>
        <end position="646"/>
    </location>
</feature>
<feature type="compositionally biased region" description="Basic residues" evidence="1">
    <location>
        <begin position="280"/>
        <end position="290"/>
    </location>
</feature>
<proteinExistence type="predicted"/>
<feature type="compositionally biased region" description="Basic and acidic residues" evidence="1">
    <location>
        <begin position="788"/>
        <end position="812"/>
    </location>
</feature>
<feature type="non-terminal residue" evidence="2">
    <location>
        <position position="1"/>
    </location>
</feature>
<feature type="region of interest" description="Disordered" evidence="1">
    <location>
        <begin position="1038"/>
        <end position="1060"/>
    </location>
</feature>
<feature type="compositionally biased region" description="Polar residues" evidence="1">
    <location>
        <begin position="504"/>
        <end position="515"/>
    </location>
</feature>
<reference evidence="3" key="1">
    <citation type="submission" date="2015-05" db="EMBL/GenBank/DDBJ databases">
        <authorList>
            <person name="Fogelqvist Johan"/>
        </authorList>
    </citation>
    <scope>NUCLEOTIDE SEQUENCE [LARGE SCALE GENOMIC DNA]</scope>
</reference>
<feature type="compositionally biased region" description="Acidic residues" evidence="1">
    <location>
        <begin position="518"/>
        <end position="530"/>
    </location>
</feature>
<evidence type="ECO:0000256" key="1">
    <source>
        <dbReference type="SAM" id="MobiDB-lite"/>
    </source>
</evidence>
<accession>A0A0G4LJI4</accession>
<dbReference type="Proteomes" id="UP000045706">
    <property type="component" value="Unassembled WGS sequence"/>
</dbReference>
<feature type="compositionally biased region" description="Basic and acidic residues" evidence="1">
    <location>
        <begin position="695"/>
        <end position="726"/>
    </location>
</feature>
<feature type="region of interest" description="Disordered" evidence="1">
    <location>
        <begin position="859"/>
        <end position="963"/>
    </location>
</feature>
<feature type="compositionally biased region" description="Polar residues" evidence="1">
    <location>
        <begin position="923"/>
        <end position="932"/>
    </location>
</feature>
<dbReference type="AlphaFoldDB" id="A0A0G4LJI4"/>
<gene>
    <name evidence="2" type="ORF">BN1723_012617</name>
</gene>
<feature type="compositionally biased region" description="Basic and acidic residues" evidence="1">
    <location>
        <begin position="541"/>
        <end position="553"/>
    </location>
</feature>
<dbReference type="InterPro" id="IPR021582">
    <property type="entry name" value="Aim21"/>
</dbReference>
<feature type="compositionally biased region" description="Basic residues" evidence="1">
    <location>
        <begin position="618"/>
        <end position="628"/>
    </location>
</feature>
<feature type="compositionally biased region" description="Polar residues" evidence="1">
    <location>
        <begin position="151"/>
        <end position="165"/>
    </location>
</feature>
<evidence type="ECO:0008006" key="4">
    <source>
        <dbReference type="Google" id="ProtNLM"/>
    </source>
</evidence>
<evidence type="ECO:0000313" key="3">
    <source>
        <dbReference type="Proteomes" id="UP000045706"/>
    </source>
</evidence>
<dbReference type="Pfam" id="PF11489">
    <property type="entry name" value="Aim21"/>
    <property type="match status" value="1"/>
</dbReference>
<feature type="compositionally biased region" description="Acidic residues" evidence="1">
    <location>
        <begin position="872"/>
        <end position="887"/>
    </location>
</feature>
<feature type="compositionally biased region" description="Low complexity" evidence="1">
    <location>
        <begin position="888"/>
        <end position="898"/>
    </location>
</feature>
<dbReference type="EMBL" id="CVQI01012891">
    <property type="protein sequence ID" value="CRK22201.1"/>
    <property type="molecule type" value="Genomic_DNA"/>
</dbReference>
<feature type="region of interest" description="Disordered" evidence="1">
    <location>
        <begin position="48"/>
        <end position="847"/>
    </location>
</feature>
<organism evidence="2 3">
    <name type="scientific">Verticillium longisporum</name>
    <name type="common">Verticillium dahliae var. longisporum</name>
    <dbReference type="NCBI Taxonomy" id="100787"/>
    <lineage>
        <taxon>Eukaryota</taxon>
        <taxon>Fungi</taxon>
        <taxon>Dikarya</taxon>
        <taxon>Ascomycota</taxon>
        <taxon>Pezizomycotina</taxon>
        <taxon>Sordariomycetes</taxon>
        <taxon>Hypocreomycetidae</taxon>
        <taxon>Glomerellales</taxon>
        <taxon>Plectosphaerellaceae</taxon>
        <taxon>Verticillium</taxon>
    </lineage>
</organism>
<name>A0A0G4LJI4_VERLO</name>
<feature type="compositionally biased region" description="Basic and acidic residues" evidence="1">
    <location>
        <begin position="426"/>
        <end position="436"/>
    </location>
</feature>
<feature type="compositionally biased region" description="Polar residues" evidence="1">
    <location>
        <begin position="362"/>
        <end position="371"/>
    </location>
</feature>
<evidence type="ECO:0000313" key="2">
    <source>
        <dbReference type="EMBL" id="CRK22201.1"/>
    </source>
</evidence>
<feature type="compositionally biased region" description="Polar residues" evidence="1">
    <location>
        <begin position="669"/>
        <end position="683"/>
    </location>
</feature>
<feature type="compositionally biased region" description="Polar residues" evidence="1">
    <location>
        <begin position="826"/>
        <end position="845"/>
    </location>
</feature>
<feature type="compositionally biased region" description="Basic and acidic residues" evidence="1">
    <location>
        <begin position="399"/>
        <end position="411"/>
    </location>
</feature>
<feature type="compositionally biased region" description="Basic and acidic residues" evidence="1">
    <location>
        <begin position="313"/>
        <end position="340"/>
    </location>
</feature>
<feature type="compositionally biased region" description="Polar residues" evidence="1">
    <location>
        <begin position="102"/>
        <end position="117"/>
    </location>
</feature>
<sequence length="1190" mass="129696">RLCALQNISESIFHISATSPIAASFDTASFAFCITTPHNLYTRHNMSTAATMSQPPTIPPRPSRSSDRPAQAESQPMVPPRPIKRFDRSISPNPHRFAPSPINESPFSKSPRTSRFPDSSLGGPIQDPIQRPGSVNMPSVGEEGNEYEAVRSSTTANQRPVSPEQTRMIAEDLKLHAPKPSFSAQSAKQRVATVTRTDSDKAASFGIGRPSSGELPPSYIKKKRSSIGQASEAGSIEVFDDEEHGIPEIGQQVPLNPHLGDVQAPSPAPNAHGQESARSHTPRHHGRKLSSRGYPDAPPGSYGLHGHGTPSNDKFERAWYEKHPESKKRESQISLHDRQNDFAMSSTDLNKIVRDTREAGVGTSTNYTGTPSEEVGYQASEEYAHRMHSRPGSAAPRSPELRRASTPRKDSPAPASASVAVDDDTDVIHVDADHNRSRSFLNSRENLAQEDEYNTPILAADEVAKNPHHYNKDAAVPADRRGSFLDDENSSRPNSRPSSLYHHGSQSQVELTSTPLEDVTEYEPLFPEEEEQKRKAAAKANEPRHKFPSKDIWEDAPDSVNATAMVSTPEFEEEDFSPSHHEVIRTETPAQAFARQQEELAEKESRQSPESYGLRQTHVPRPHPAQRMKSHEARPHANRFPSRDVWEDTPESLMHETTVDSPDPESAEPNESNDAADETSATSRPAVPARPQKKLSADKPTIPERPKPSSTPSDERLKPVISDKPKPQVPARPTKTLPSGVDSKEQDAAPRQKPAVPARPVGSKIQALQAGFMSDLNKRLQQGPQAPAKKEEPPAADMIEEKEKAPLADARKGRARGPQRRAPVAKSQSQAADIRSSGPTLSFSPLRTCWSIGDDGILEIENSKPQPKKEEPEIEFAPEAVEEESVPEPESNPVEPASTAFEAAEKGIDSLVPSEKLEFEAAATSTEQQVSPEVTKPQETDAAPVEEPAEQVKTLASNTAGEPILEAQIQQAEEVKPTEARQHGWAVMPSSVAPAVTHAETMEKRALRLEQKCSKLGVMEVPEGEDASEVRDCREHPTRLLQPGMNPGDAPSRQSSPSRDALSKWLLTPSHLSKPHRFSGPGSLSVSTGIWHAVGGIGHCPWTPDWRQSMEVQSVLLVITHFLALGCAAEAWPGRGSPFFSAAVVGFGALLVAFGPLRWSVGERLTGVGAGLWKRLAESAIGARASRVRG</sequence>
<feature type="compositionally biased region" description="Basic and acidic residues" evidence="1">
    <location>
        <begin position="596"/>
        <end position="607"/>
    </location>
</feature>
<feature type="compositionally biased region" description="Polar residues" evidence="1">
    <location>
        <begin position="182"/>
        <end position="196"/>
    </location>
</feature>
<protein>
    <recommendedName>
        <fullName evidence="4">Altered inheritance of mitochondria protein 21</fullName>
    </recommendedName>
</protein>